<feature type="compositionally biased region" description="Basic and acidic residues" evidence="1">
    <location>
        <begin position="50"/>
        <end position="77"/>
    </location>
</feature>
<feature type="compositionally biased region" description="Polar residues" evidence="1">
    <location>
        <begin position="651"/>
        <end position="661"/>
    </location>
</feature>
<dbReference type="PANTHER" id="PTHR28122:SF1">
    <property type="entry name" value="E3 UBIQUITIN-PROTEIN LIGASE SUBSTRATE RECEPTOR MMS22"/>
    <property type="match status" value="1"/>
</dbReference>
<feature type="region of interest" description="Disordered" evidence="1">
    <location>
        <begin position="144"/>
        <end position="209"/>
    </location>
</feature>
<feature type="region of interest" description="Disordered" evidence="1">
    <location>
        <begin position="379"/>
        <end position="398"/>
    </location>
</feature>
<feature type="region of interest" description="Disordered" evidence="1">
    <location>
        <begin position="47"/>
        <end position="77"/>
    </location>
</feature>
<organism evidence="2 3">
    <name type="scientific">Imshaugia aleurites</name>
    <dbReference type="NCBI Taxonomy" id="172621"/>
    <lineage>
        <taxon>Eukaryota</taxon>
        <taxon>Fungi</taxon>
        <taxon>Dikarya</taxon>
        <taxon>Ascomycota</taxon>
        <taxon>Pezizomycotina</taxon>
        <taxon>Lecanoromycetes</taxon>
        <taxon>OSLEUM clade</taxon>
        <taxon>Lecanoromycetidae</taxon>
        <taxon>Lecanorales</taxon>
        <taxon>Lecanorineae</taxon>
        <taxon>Parmeliaceae</taxon>
        <taxon>Imshaugia</taxon>
    </lineage>
</organism>
<dbReference type="GO" id="GO:0035361">
    <property type="term" value="C:Cul8-RING ubiquitin ligase complex"/>
    <property type="evidence" value="ECO:0007669"/>
    <property type="project" value="TreeGrafter"/>
</dbReference>
<comment type="caution">
    <text evidence="2">The sequence shown here is derived from an EMBL/GenBank/DDBJ whole genome shotgun (WGS) entry which is preliminary data.</text>
</comment>
<feature type="compositionally biased region" description="Acidic residues" evidence="1">
    <location>
        <begin position="474"/>
        <end position="485"/>
    </location>
</feature>
<dbReference type="GO" id="GO:0031297">
    <property type="term" value="P:replication fork processing"/>
    <property type="evidence" value="ECO:0007669"/>
    <property type="project" value="InterPro"/>
</dbReference>
<feature type="compositionally biased region" description="Polar residues" evidence="1">
    <location>
        <begin position="308"/>
        <end position="324"/>
    </location>
</feature>
<feature type="compositionally biased region" description="Basic and acidic residues" evidence="1">
    <location>
        <begin position="460"/>
        <end position="471"/>
    </location>
</feature>
<feature type="region of interest" description="Disordered" evidence="1">
    <location>
        <begin position="622"/>
        <end position="662"/>
    </location>
</feature>
<evidence type="ECO:0000256" key="1">
    <source>
        <dbReference type="SAM" id="MobiDB-lite"/>
    </source>
</evidence>
<dbReference type="EMBL" id="CAJPDT010000149">
    <property type="protein sequence ID" value="CAF9941473.1"/>
    <property type="molecule type" value="Genomic_DNA"/>
</dbReference>
<dbReference type="PANTHER" id="PTHR28122">
    <property type="entry name" value="E3 UBIQUITIN-PROTEIN LIGASE SUBSTRATE RECEPTOR MMS22"/>
    <property type="match status" value="1"/>
</dbReference>
<accession>A0A8H3J673</accession>
<dbReference type="InterPro" id="IPR019021">
    <property type="entry name" value="Mms22"/>
</dbReference>
<feature type="compositionally biased region" description="Basic and acidic residues" evidence="1">
    <location>
        <begin position="512"/>
        <end position="523"/>
    </location>
</feature>
<dbReference type="OrthoDB" id="2386201at2759"/>
<feature type="region of interest" description="Disordered" evidence="1">
    <location>
        <begin position="785"/>
        <end position="804"/>
    </location>
</feature>
<dbReference type="Proteomes" id="UP000664534">
    <property type="component" value="Unassembled WGS sequence"/>
</dbReference>
<protein>
    <submittedName>
        <fullName evidence="2">Uncharacterized protein</fullName>
    </submittedName>
</protein>
<feature type="compositionally biased region" description="Polar residues" evidence="1">
    <location>
        <begin position="790"/>
        <end position="799"/>
    </location>
</feature>
<gene>
    <name evidence="2" type="ORF">IMSHALPRED_002593</name>
</gene>
<feature type="compositionally biased region" description="Basic and acidic residues" evidence="1">
    <location>
        <begin position="190"/>
        <end position="201"/>
    </location>
</feature>
<reference evidence="2" key="1">
    <citation type="submission" date="2021-03" db="EMBL/GenBank/DDBJ databases">
        <authorList>
            <person name="Tagirdzhanova G."/>
        </authorList>
    </citation>
    <scope>NUCLEOTIDE SEQUENCE</scope>
</reference>
<feature type="compositionally biased region" description="Basic and acidic residues" evidence="1">
    <location>
        <begin position="634"/>
        <end position="650"/>
    </location>
</feature>
<evidence type="ECO:0000313" key="2">
    <source>
        <dbReference type="EMBL" id="CAF9941473.1"/>
    </source>
</evidence>
<feature type="compositionally biased region" description="Polar residues" evidence="1">
    <location>
        <begin position="548"/>
        <end position="557"/>
    </location>
</feature>
<feature type="compositionally biased region" description="Low complexity" evidence="1">
    <location>
        <begin position="159"/>
        <end position="171"/>
    </location>
</feature>
<sequence length="2247" mass="253362">MAEWRARGYVQDSDEEEDSQNSISIGLTASREAVHNNDAGAIELSALHDVQTHDGQDRRGGSPVEGRQERSTTTKLGEEYSSAATIVVQHGKENALSLAVGRDGHATKEIMEDTCEDIDELQQDHYRAIPASHLVAVVLNGAHESTARPRPSPVTPNQSLIPSSLSSSPLSEVFNTHHGTPSTPSTPRSAHKDRSDDRESSTDSGPKALESTFQQDSAMQQEPLLIDQSHEAQRAARNLRHRNPIQLHPYALESEQYRQTLKSRGVKPLRIAQMEAEAAKTREQDSQNIDFLGQESHLLDSDIEQPEPYSSSPIHQQQSPTTLSQDRRDIFVYGDDDLPDMNTLLSHSTLRYVGNGHKRRKTAKADSRAFRMPLGLDLDQQRSLPGDRASPVHTDDDVLFDMPLSPPRSGSQMPLETHHSAVPTFRMPPRVSATVLPTPITSSEPRRRHLFEMSEDEQSDDHSHRIRRMAEAVDSTDAEMSSSEDETSHQIQRAQRKIRGVLPASWLKLDLKTQKKKPEDTHRTLSSASPERNVTQRGVARMVVAAGSKSSSMPNTRLETRILSDDQSSEPETDELSQQTRIHQRQDHILDAGGEETFFTGRWGEAAEDDRIDAMLPSATRAFHSRKSSNRQTKIGDFHSRSRVTAHDTSQKALSNGTNQRRFVDQFHKGHKRKSKFRPPRLGVLDAPLAKGSSQNSVPQFLKVASRTARSRRDKGRHSPSRKFVRLATRDDDNDANETLQNWREGTIVPLAHDEIEEVSIRQPLYPRSANSAVPSRLFETTRELKESKLSASRLTSTKSHIRSMKSRKLQNSLDHLIERRHEDEPDPTQRKAPSWLQQAFAKPKKRGQIVSSLGVIKDTRPAMLESSRENTDRTHAQANFRRDLARVNHFDDDSGLPGVVVRRYLGEEDMRTSNTNAPLADRVVVDQGAKEANATTKRVLPKKRRKRQPQRVNIPETWSEEPSAPVILDDYPDQAVTFSNAQRRDMLVGLGPFGTRYTDTFDITPLPMGTRFSAYTLLGSGTFAKALKTAMPTDLESSRGYALLRFKDRSLRWGPWNETVSSELGEVFEAISQSVQHFACQSLEAPSVQTYEQVVLLQSSTIEYFSGHLSFLDPVDRVAYVLRCRSLLSTFSIELINHNAVSRNISKPQNPNKLQRDIQISTLTLTLANQLRQIASHELIPSALQEEVESLVQKAAHHTIDLSLTRGLEPFETCLSKLRNRNADYRIQDHSIEAFVVVQHVLGQDTDSKTRVWLNVLKHIPTKTAEGVFDITLAEHSWRQLFTLLPFLEIDTQGVVETGRRFRFPFDNWTLAKRLINPVLEASLNNPQGQSPSFNSYCRAIFGRCLHLTNDWGWRRCESIIGTLFDYFARNNLGHLRSEESKGSPLYLDRLDKNPALIFEPEDRGFHILLKIIGSGVRHMRQSYPEKKIRDVVWRLMPNHGRSHPKEEAVHQEHLDALRNHHDLLCTLYWASPPRCRPGLTVIRNLVNLETSHREACHINIRAWFNLVKFQLSTDEPISSSKPFAEWHNHLLAQILRQHNLARTEAEEQVRSAQSIGALTVSKEMLETTIARNQRQVEAILSDALVCLKLAIDAAPSSEAASTLLSLTVAKVFELFDASRTPANKPIIQALDVLTACANKSLGSRDENEESQDYGDWSAFDDDDSLATPRQEDTASPITAFQDPLRRLLSNCFGADLVPCDALLLKLVDAWVIVSQILIRNGRRSWADYLGSFGNDSWNSLRDTEQTRKFSTYYLASVIERDCKTYHDNKAFFLMSWVCSLAERESLLKFQHRLMSALLNTDPENSILQNLPFWKNIADGNYQIAASDFSNRRLALISSVLSNMRVSLEHAIFESSVNGSMLRQEYKDLLKHLMSTMKRNYQELGHGSNVRGAYVDFVHSVIEFLQQHTSTICPIDRFFTDNGAFPLPATDPTYVVGQLKNYGLRLQDARTPKQLAVFLQSVSERAAVDGQQPYLVDQLHTAMSNAFEDGLSTTPTLCFFLVKNIIPAYVEMAFSTPCGWVLTMPYLQALEEVFGKLLNGLDGANTGSVAAVESTVTAFLDSTRQSLEILIGHSSDSRSKDAGTLRTMSGCYSAISALLPVLDYIVRLPGSTLVAVNNIEILKSLAVYLYTVLRGDCEEDPPNLEHTETKSAETSISEIRRFATQELRDSFTKTWLRHDDRYFVIRGSTRREVVVDVGLYEEEKAQLLIVFRHFFSILEMMPALREEDDRILMMRTKPSGAEELVF</sequence>
<keyword evidence="3" id="KW-1185">Reference proteome</keyword>
<proteinExistence type="predicted"/>
<feature type="region of interest" description="Disordered" evidence="1">
    <location>
        <begin position="512"/>
        <end position="584"/>
    </location>
</feature>
<dbReference type="Pfam" id="PF09462">
    <property type="entry name" value="Mus7"/>
    <property type="match status" value="1"/>
</dbReference>
<feature type="region of interest" description="Disordered" evidence="1">
    <location>
        <begin position="931"/>
        <end position="955"/>
    </location>
</feature>
<feature type="region of interest" description="Disordered" evidence="1">
    <location>
        <begin position="1"/>
        <end position="30"/>
    </location>
</feature>
<name>A0A8H3J673_9LECA</name>
<feature type="region of interest" description="Disordered" evidence="1">
    <location>
        <begin position="435"/>
        <end position="496"/>
    </location>
</feature>
<dbReference type="GO" id="GO:0000724">
    <property type="term" value="P:double-strand break repair via homologous recombination"/>
    <property type="evidence" value="ECO:0007669"/>
    <property type="project" value="TreeGrafter"/>
</dbReference>
<feature type="compositionally biased region" description="Polar residues" evidence="1">
    <location>
        <begin position="524"/>
        <end position="536"/>
    </location>
</feature>
<dbReference type="GO" id="GO:0005634">
    <property type="term" value="C:nucleus"/>
    <property type="evidence" value="ECO:0007669"/>
    <property type="project" value="InterPro"/>
</dbReference>
<feature type="compositionally biased region" description="Basic residues" evidence="1">
    <location>
        <begin position="940"/>
        <end position="950"/>
    </location>
</feature>
<evidence type="ECO:0000313" key="3">
    <source>
        <dbReference type="Proteomes" id="UP000664534"/>
    </source>
</evidence>
<feature type="region of interest" description="Disordered" evidence="1">
    <location>
        <begin position="303"/>
        <end position="327"/>
    </location>
</feature>